<feature type="transmembrane region" description="Helical" evidence="6">
    <location>
        <begin position="231"/>
        <end position="247"/>
    </location>
</feature>
<dbReference type="STRING" id="1220554.GCA_001552135_06236"/>
<name>A0A5D0N9V3_9ACTN</name>
<dbReference type="InterPro" id="IPR050367">
    <property type="entry name" value="APC_superfamily"/>
</dbReference>
<dbReference type="PIRSF" id="PIRSF006060">
    <property type="entry name" value="AA_transporter"/>
    <property type="match status" value="1"/>
</dbReference>
<keyword evidence="9" id="KW-1185">Reference proteome</keyword>
<organism evidence="8 9">
    <name type="scientific">Actinomadura chibensis</name>
    <dbReference type="NCBI Taxonomy" id="392828"/>
    <lineage>
        <taxon>Bacteria</taxon>
        <taxon>Bacillati</taxon>
        <taxon>Actinomycetota</taxon>
        <taxon>Actinomycetes</taxon>
        <taxon>Streptosporangiales</taxon>
        <taxon>Thermomonosporaceae</taxon>
        <taxon>Actinomadura</taxon>
    </lineage>
</organism>
<feature type="region of interest" description="Disordered" evidence="5">
    <location>
        <begin position="1"/>
        <end position="39"/>
    </location>
</feature>
<evidence type="ECO:0000256" key="4">
    <source>
        <dbReference type="ARBA" id="ARBA00023136"/>
    </source>
</evidence>
<keyword evidence="4 6" id="KW-0472">Membrane</keyword>
<feature type="domain" description="Amino acid permease/ SLC12A" evidence="7">
    <location>
        <begin position="64"/>
        <end position="478"/>
    </location>
</feature>
<feature type="transmembrane region" description="Helical" evidence="6">
    <location>
        <begin position="163"/>
        <end position="182"/>
    </location>
</feature>
<dbReference type="Proteomes" id="UP000323380">
    <property type="component" value="Unassembled WGS sequence"/>
</dbReference>
<dbReference type="Gene3D" id="1.20.1740.10">
    <property type="entry name" value="Amino acid/polyamine transporter I"/>
    <property type="match status" value="1"/>
</dbReference>
<feature type="transmembrane region" description="Helical" evidence="6">
    <location>
        <begin position="465"/>
        <end position="486"/>
    </location>
</feature>
<feature type="transmembrane region" description="Helical" evidence="6">
    <location>
        <begin position="314"/>
        <end position="337"/>
    </location>
</feature>
<comment type="subcellular location">
    <subcellularLocation>
        <location evidence="1">Membrane</location>
        <topology evidence="1">Multi-pass membrane protein</topology>
    </subcellularLocation>
</comment>
<feature type="transmembrane region" description="Helical" evidence="6">
    <location>
        <begin position="81"/>
        <end position="102"/>
    </location>
</feature>
<evidence type="ECO:0000256" key="6">
    <source>
        <dbReference type="SAM" id="Phobius"/>
    </source>
</evidence>
<feature type="transmembrane region" description="Helical" evidence="6">
    <location>
        <begin position="371"/>
        <end position="390"/>
    </location>
</feature>
<evidence type="ECO:0000313" key="9">
    <source>
        <dbReference type="Proteomes" id="UP000323380"/>
    </source>
</evidence>
<feature type="transmembrane region" description="Helical" evidence="6">
    <location>
        <begin position="51"/>
        <end position="75"/>
    </location>
</feature>
<feature type="transmembrane region" description="Helical" evidence="6">
    <location>
        <begin position="434"/>
        <end position="453"/>
    </location>
</feature>
<evidence type="ECO:0000256" key="5">
    <source>
        <dbReference type="SAM" id="MobiDB-lite"/>
    </source>
</evidence>
<comment type="caution">
    <text evidence="8">The sequence shown here is derived from an EMBL/GenBank/DDBJ whole genome shotgun (WGS) entry which is preliminary data.</text>
</comment>
<feature type="transmembrane region" description="Helical" evidence="6">
    <location>
        <begin position="194"/>
        <end position="211"/>
    </location>
</feature>
<protein>
    <submittedName>
        <fullName evidence="8">APC family permease</fullName>
    </submittedName>
</protein>
<accession>A0A5D0N9V3</accession>
<proteinExistence type="predicted"/>
<feature type="transmembrane region" description="Helical" evidence="6">
    <location>
        <begin position="130"/>
        <end position="151"/>
    </location>
</feature>
<evidence type="ECO:0000313" key="8">
    <source>
        <dbReference type="EMBL" id="TYB41091.1"/>
    </source>
</evidence>
<evidence type="ECO:0000256" key="1">
    <source>
        <dbReference type="ARBA" id="ARBA00004141"/>
    </source>
</evidence>
<feature type="transmembrane region" description="Helical" evidence="6">
    <location>
        <begin position="396"/>
        <end position="422"/>
    </location>
</feature>
<dbReference type="PANTHER" id="PTHR42770:SF16">
    <property type="entry name" value="AMINO ACID PERMEASE"/>
    <property type="match status" value="1"/>
</dbReference>
<reference evidence="8 9" key="1">
    <citation type="submission" date="2019-08" db="EMBL/GenBank/DDBJ databases">
        <title>Actinomadura sp. nov. CYP1-5 isolated from mountain soil.</title>
        <authorList>
            <person name="Songsumanus A."/>
            <person name="Kuncharoen N."/>
            <person name="Kudo T."/>
            <person name="Yuki M."/>
            <person name="Igarashi Y."/>
            <person name="Tanasupawat S."/>
        </authorList>
    </citation>
    <scope>NUCLEOTIDE SEQUENCE [LARGE SCALE GENOMIC DNA]</scope>
    <source>
        <strain evidence="8 9">JCM 14158</strain>
    </source>
</reference>
<evidence type="ECO:0000256" key="2">
    <source>
        <dbReference type="ARBA" id="ARBA00022692"/>
    </source>
</evidence>
<evidence type="ECO:0000259" key="7">
    <source>
        <dbReference type="Pfam" id="PF00324"/>
    </source>
</evidence>
<feature type="compositionally biased region" description="Low complexity" evidence="5">
    <location>
        <begin position="17"/>
        <end position="31"/>
    </location>
</feature>
<dbReference type="Pfam" id="PF00324">
    <property type="entry name" value="AA_permease"/>
    <property type="match status" value="1"/>
</dbReference>
<keyword evidence="3 6" id="KW-1133">Transmembrane helix</keyword>
<dbReference type="EMBL" id="VSFG01000011">
    <property type="protein sequence ID" value="TYB41091.1"/>
    <property type="molecule type" value="Genomic_DNA"/>
</dbReference>
<keyword evidence="2 6" id="KW-0812">Transmembrane</keyword>
<dbReference type="RefSeq" id="WP_083981323.1">
    <property type="nucleotide sequence ID" value="NZ_VSFG01000011.1"/>
</dbReference>
<sequence length="499" mass="51579">MSETNNPAPSPEGPARTRPGTPGDAGAPGDAGTPGGTAGARLQGDLGTLDLVIMVLSYAGPLAVVGLYGAFVIGYGVGPAAPLAVVMVAAGLCLFTVGYVAMSERLPRPGALYTYVTAGLGRPLGLSSAFLANLTYLMFGVAYHAGLAIVVRGFVVTLGGPEIPWQPLVLLSLAVTCALGHFRVDVSAGIMTKLMAVQVIVVLVWNAVVLVKGGPEGRPLDSFVPANLLEGSLPIALLLSVTGFVGFESTAVFRDEVRDPERTVPRAAYAAIITIGVFYVLSYWASTVAYGPDNVVGAAVSDPAGFFPDSVRSYLGSVAADLVSLMLVMSYLSGVIAEQNILARYLHALGADGVLARKVGTVHPRHGSPHVANVLATALLAVLFVPFVGGAPERPFTVLSAAAVLALLLLLTMSSVAVIAYFRRSGGEAGLWRTAVAPVLAALLMATLTVFGLLNLDVLNTSNAYVAVVLCTAVLGVVVALVFRAVRPETYRRIGRSQV</sequence>
<evidence type="ECO:0000256" key="3">
    <source>
        <dbReference type="ARBA" id="ARBA00022989"/>
    </source>
</evidence>
<feature type="transmembrane region" description="Helical" evidence="6">
    <location>
        <begin position="267"/>
        <end position="285"/>
    </location>
</feature>
<gene>
    <name evidence="8" type="ORF">FXF69_36835</name>
</gene>
<dbReference type="InterPro" id="IPR004841">
    <property type="entry name" value="AA-permease/SLC12A_dom"/>
</dbReference>
<dbReference type="GO" id="GO:0016020">
    <property type="term" value="C:membrane"/>
    <property type="evidence" value="ECO:0007669"/>
    <property type="project" value="UniProtKB-SubCell"/>
</dbReference>
<dbReference type="PANTHER" id="PTHR42770">
    <property type="entry name" value="AMINO ACID TRANSPORTER-RELATED"/>
    <property type="match status" value="1"/>
</dbReference>
<dbReference type="AlphaFoldDB" id="A0A5D0N9V3"/>
<dbReference type="GO" id="GO:0055085">
    <property type="term" value="P:transmembrane transport"/>
    <property type="evidence" value="ECO:0007669"/>
    <property type="project" value="InterPro"/>
</dbReference>